<evidence type="ECO:0000313" key="4">
    <source>
        <dbReference type="Proteomes" id="UP000807025"/>
    </source>
</evidence>
<reference evidence="3" key="1">
    <citation type="submission" date="2020-11" db="EMBL/GenBank/DDBJ databases">
        <authorList>
            <consortium name="DOE Joint Genome Institute"/>
            <person name="Ahrendt S."/>
            <person name="Riley R."/>
            <person name="Andreopoulos W."/>
            <person name="Labutti K."/>
            <person name="Pangilinan J."/>
            <person name="Ruiz-Duenas F.J."/>
            <person name="Barrasa J.M."/>
            <person name="Sanchez-Garcia M."/>
            <person name="Camarero S."/>
            <person name="Miyauchi S."/>
            <person name="Serrano A."/>
            <person name="Linde D."/>
            <person name="Babiker R."/>
            <person name="Drula E."/>
            <person name="Ayuso-Fernandez I."/>
            <person name="Pacheco R."/>
            <person name="Padilla G."/>
            <person name="Ferreira P."/>
            <person name="Barriuso J."/>
            <person name="Kellner H."/>
            <person name="Castanera R."/>
            <person name="Alfaro M."/>
            <person name="Ramirez L."/>
            <person name="Pisabarro A.G."/>
            <person name="Kuo A."/>
            <person name="Tritt A."/>
            <person name="Lipzen A."/>
            <person name="He G."/>
            <person name="Yan M."/>
            <person name="Ng V."/>
            <person name="Cullen D."/>
            <person name="Martin F."/>
            <person name="Rosso M.-N."/>
            <person name="Henrissat B."/>
            <person name="Hibbett D."/>
            <person name="Martinez A.T."/>
            <person name="Grigoriev I.V."/>
        </authorList>
    </citation>
    <scope>NUCLEOTIDE SEQUENCE</scope>
    <source>
        <strain evidence="3">ATCC 90797</strain>
    </source>
</reference>
<keyword evidence="2" id="KW-0812">Transmembrane</keyword>
<proteinExistence type="predicted"/>
<name>A0A9P5ZIL7_PLEER</name>
<evidence type="ECO:0000256" key="2">
    <source>
        <dbReference type="SAM" id="Phobius"/>
    </source>
</evidence>
<evidence type="ECO:0000256" key="1">
    <source>
        <dbReference type="SAM" id="MobiDB-lite"/>
    </source>
</evidence>
<accession>A0A9P5ZIL7</accession>
<feature type="region of interest" description="Disordered" evidence="1">
    <location>
        <begin position="294"/>
        <end position="318"/>
    </location>
</feature>
<dbReference type="Proteomes" id="UP000807025">
    <property type="component" value="Unassembled WGS sequence"/>
</dbReference>
<protein>
    <submittedName>
        <fullName evidence="3">Uncharacterized protein</fullName>
    </submittedName>
</protein>
<dbReference type="AlphaFoldDB" id="A0A9P5ZIL7"/>
<evidence type="ECO:0000313" key="3">
    <source>
        <dbReference type="EMBL" id="KAF9487290.1"/>
    </source>
</evidence>
<dbReference type="OrthoDB" id="2969727at2759"/>
<sequence length="318" mass="36002">MPSVGLAVLVDNTDANFTFNSPWLLSLPEPIWLYGELGAATAFYGHADDQLQGSIDGTSPTYHSPSLQFQIYQPWFNFPELAVTCYDITLDFSTNSTPLQGRRILVDDSDTATNYTWAWIEESDQMFATGDGLQQISHGTSVHRSTKVADYVLFQFTGSSISVVQWQNSGRISTAYTLDSASSHTITIPSNEDRNLYTDQSNYLVYHTYQPHPRHHRHRNYRPAILPPRLHPLHRSLRQPRSDAHSGARRYPPWTPPRIVRTKKPFPEGAIVGAAVLFALVAFLMYRMQKCRRPKSSGKCPEIDPLPERVVRPFEPPS</sequence>
<keyword evidence="2" id="KW-0472">Membrane</keyword>
<comment type="caution">
    <text evidence="3">The sequence shown here is derived from an EMBL/GenBank/DDBJ whole genome shotgun (WGS) entry which is preliminary data.</text>
</comment>
<gene>
    <name evidence="3" type="ORF">BDN71DRAFT_1514120</name>
</gene>
<keyword evidence="2" id="KW-1133">Transmembrane helix</keyword>
<keyword evidence="4" id="KW-1185">Reference proteome</keyword>
<organism evidence="3 4">
    <name type="scientific">Pleurotus eryngii</name>
    <name type="common">Boletus of the steppes</name>
    <dbReference type="NCBI Taxonomy" id="5323"/>
    <lineage>
        <taxon>Eukaryota</taxon>
        <taxon>Fungi</taxon>
        <taxon>Dikarya</taxon>
        <taxon>Basidiomycota</taxon>
        <taxon>Agaricomycotina</taxon>
        <taxon>Agaricomycetes</taxon>
        <taxon>Agaricomycetidae</taxon>
        <taxon>Agaricales</taxon>
        <taxon>Pleurotineae</taxon>
        <taxon>Pleurotaceae</taxon>
        <taxon>Pleurotus</taxon>
    </lineage>
</organism>
<feature type="transmembrane region" description="Helical" evidence="2">
    <location>
        <begin position="266"/>
        <end position="286"/>
    </location>
</feature>
<dbReference type="EMBL" id="MU154794">
    <property type="protein sequence ID" value="KAF9487290.1"/>
    <property type="molecule type" value="Genomic_DNA"/>
</dbReference>